<dbReference type="EMBL" id="WIGM01002323">
    <property type="protein sequence ID" value="KAF6781599.1"/>
    <property type="molecule type" value="Genomic_DNA"/>
</dbReference>
<name>A0A8H6ILI8_9PEZI</name>
<sequence length="52" mass="5534">AADKTDQVRQSVEDENGEASAGSFGTTAIKREDQSSDDEGLFVSSGRRNARS</sequence>
<evidence type="ECO:0000313" key="3">
    <source>
        <dbReference type="Proteomes" id="UP000639643"/>
    </source>
</evidence>
<accession>A0A8H6ILI8</accession>
<proteinExistence type="predicted"/>
<dbReference type="Proteomes" id="UP000639643">
    <property type="component" value="Unassembled WGS sequence"/>
</dbReference>
<feature type="region of interest" description="Disordered" evidence="1">
    <location>
        <begin position="1"/>
        <end position="52"/>
    </location>
</feature>
<feature type="non-terminal residue" evidence="2">
    <location>
        <position position="1"/>
    </location>
</feature>
<comment type="caution">
    <text evidence="2">The sequence shown here is derived from an EMBL/GenBank/DDBJ whole genome shotgun (WGS) entry which is preliminary data.</text>
</comment>
<keyword evidence="3" id="KW-1185">Reference proteome</keyword>
<organism evidence="2 3">
    <name type="scientific">Colletotrichum musicola</name>
    <dbReference type="NCBI Taxonomy" id="2175873"/>
    <lineage>
        <taxon>Eukaryota</taxon>
        <taxon>Fungi</taxon>
        <taxon>Dikarya</taxon>
        <taxon>Ascomycota</taxon>
        <taxon>Pezizomycotina</taxon>
        <taxon>Sordariomycetes</taxon>
        <taxon>Hypocreomycetidae</taxon>
        <taxon>Glomerellales</taxon>
        <taxon>Glomerellaceae</taxon>
        <taxon>Colletotrichum</taxon>
        <taxon>Colletotrichum orchidearum species complex</taxon>
    </lineage>
</organism>
<evidence type="ECO:0000313" key="2">
    <source>
        <dbReference type="EMBL" id="KAF6781599.1"/>
    </source>
</evidence>
<protein>
    <submittedName>
        <fullName evidence="2">Uncharacterized protein</fullName>
    </submittedName>
</protein>
<gene>
    <name evidence="2" type="ORF">CMUS01_16769</name>
</gene>
<evidence type="ECO:0000256" key="1">
    <source>
        <dbReference type="SAM" id="MobiDB-lite"/>
    </source>
</evidence>
<reference evidence="2" key="1">
    <citation type="journal article" date="2020" name="Phytopathology">
        <title>Genome Sequence Resources of Colletotrichum truncatum, C. plurivorum, C. musicola, and C. sojae: Four Species Pathogenic to Soybean (Glycine max).</title>
        <authorList>
            <person name="Rogerio F."/>
            <person name="Boufleur T.R."/>
            <person name="Ciampi-Guillardi M."/>
            <person name="Sukno S.A."/>
            <person name="Thon M.R."/>
            <person name="Massola Junior N.S."/>
            <person name="Baroncelli R."/>
        </authorList>
    </citation>
    <scope>NUCLEOTIDE SEQUENCE</scope>
    <source>
        <strain evidence="2">LFN0074</strain>
    </source>
</reference>
<dbReference type="AlphaFoldDB" id="A0A8H6ILI8"/>